<name>G4T8I6_SERID</name>
<dbReference type="AlphaFoldDB" id="G4T8I6"/>
<reference evidence="1 2" key="1">
    <citation type="journal article" date="2011" name="PLoS Pathog.">
        <title>Endophytic Life Strategies Decoded by Genome and Transcriptome Analyses of the Mutualistic Root Symbiont Piriformospora indica.</title>
        <authorList>
            <person name="Zuccaro A."/>
            <person name="Lahrmann U."/>
            <person name="Guldener U."/>
            <person name="Langen G."/>
            <person name="Pfiffi S."/>
            <person name="Biedenkopf D."/>
            <person name="Wong P."/>
            <person name="Samans B."/>
            <person name="Grimm C."/>
            <person name="Basiewicz M."/>
            <person name="Murat C."/>
            <person name="Martin F."/>
            <person name="Kogel K.H."/>
        </authorList>
    </citation>
    <scope>NUCLEOTIDE SEQUENCE [LARGE SCALE GENOMIC DNA]</scope>
    <source>
        <strain evidence="1 2">DSM 11827</strain>
    </source>
</reference>
<keyword evidence="2" id="KW-1185">Reference proteome</keyword>
<proteinExistence type="predicted"/>
<dbReference type="HOGENOM" id="CLU_1129447_0_0_1"/>
<dbReference type="EMBL" id="CAFZ01000017">
    <property type="protein sequence ID" value="CCA67634.1"/>
    <property type="molecule type" value="Genomic_DNA"/>
</dbReference>
<protein>
    <submittedName>
        <fullName evidence="1">Uncharacterized protein</fullName>
    </submittedName>
</protein>
<sequence length="246" mass="27650">MGWSSNSGGTSAYVHLPGIDSYIINLNVAHELLSKRAGVNSDRRMGYMIKQRMAGFTNKQTSYPLCKLLRRSAKHSAQGLHNKCKLLLWLSTLQGSPDKIVNECALTPIQFGGLLSTLVVLLAHRYLSCHDYQDPRSRVTNRNLEGHLGCGLFPHFVRSMTHDSIVEQEHLPLVKGPEPMSHLHEYFIPKGSVINRSPPRYQAVERVSTPKVDDIEYTKIFRRRSTAASSSLEKGERTAYFALNDS</sequence>
<dbReference type="InParanoid" id="G4T8I6"/>
<accession>G4T8I6</accession>
<dbReference type="Proteomes" id="UP000007148">
    <property type="component" value="Unassembled WGS sequence"/>
</dbReference>
<gene>
    <name evidence="1" type="ORF">PIIN_01462</name>
</gene>
<evidence type="ECO:0000313" key="1">
    <source>
        <dbReference type="EMBL" id="CCA67634.1"/>
    </source>
</evidence>
<comment type="caution">
    <text evidence="1">The sequence shown here is derived from an EMBL/GenBank/DDBJ whole genome shotgun (WGS) entry which is preliminary data.</text>
</comment>
<evidence type="ECO:0000313" key="2">
    <source>
        <dbReference type="Proteomes" id="UP000007148"/>
    </source>
</evidence>
<organism evidence="1 2">
    <name type="scientific">Serendipita indica (strain DSM 11827)</name>
    <name type="common">Root endophyte fungus</name>
    <name type="synonym">Piriformospora indica</name>
    <dbReference type="NCBI Taxonomy" id="1109443"/>
    <lineage>
        <taxon>Eukaryota</taxon>
        <taxon>Fungi</taxon>
        <taxon>Dikarya</taxon>
        <taxon>Basidiomycota</taxon>
        <taxon>Agaricomycotina</taxon>
        <taxon>Agaricomycetes</taxon>
        <taxon>Sebacinales</taxon>
        <taxon>Serendipitaceae</taxon>
        <taxon>Serendipita</taxon>
    </lineage>
</organism>